<dbReference type="AlphaFoldDB" id="A0AAE0RKI3"/>
<dbReference type="EMBL" id="JAUCMX010000001">
    <property type="protein sequence ID" value="KAK3556305.1"/>
    <property type="molecule type" value="Genomic_DNA"/>
</dbReference>
<proteinExistence type="predicted"/>
<keyword evidence="2" id="KW-1185">Reference proteome</keyword>
<protein>
    <submittedName>
        <fullName evidence="1">Uncharacterized protein</fullName>
    </submittedName>
</protein>
<sequence>MFFTQFVFTVTYHPGSKNGKADALSRQFEVVNEPGQPDLILPATAILEPVQWDLIEEIRRAASRRLSAYQDLRATTIPAAGYAVGA</sequence>
<dbReference type="Proteomes" id="UP001274896">
    <property type="component" value="Unassembled WGS sequence"/>
</dbReference>
<comment type="caution">
    <text evidence="1">The sequence shown here is derived from an EMBL/GenBank/DDBJ whole genome shotgun (WGS) entry which is preliminary data.</text>
</comment>
<organism evidence="1 2">
    <name type="scientific">Hemibagrus guttatus</name>
    <dbReference type="NCBI Taxonomy" id="175788"/>
    <lineage>
        <taxon>Eukaryota</taxon>
        <taxon>Metazoa</taxon>
        <taxon>Chordata</taxon>
        <taxon>Craniata</taxon>
        <taxon>Vertebrata</taxon>
        <taxon>Euteleostomi</taxon>
        <taxon>Actinopterygii</taxon>
        <taxon>Neopterygii</taxon>
        <taxon>Teleostei</taxon>
        <taxon>Ostariophysi</taxon>
        <taxon>Siluriformes</taxon>
        <taxon>Bagridae</taxon>
        <taxon>Hemibagrus</taxon>
    </lineage>
</organism>
<evidence type="ECO:0000313" key="2">
    <source>
        <dbReference type="Proteomes" id="UP001274896"/>
    </source>
</evidence>
<reference evidence="1" key="1">
    <citation type="submission" date="2023-06" db="EMBL/GenBank/DDBJ databases">
        <title>Male Hemibagrus guttatus genome.</title>
        <authorList>
            <person name="Bian C."/>
        </authorList>
    </citation>
    <scope>NUCLEOTIDE SEQUENCE</scope>
    <source>
        <strain evidence="1">Male_cb2023</strain>
        <tissue evidence="1">Muscle</tissue>
    </source>
</reference>
<gene>
    <name evidence="1" type="ORF">QTP70_007131</name>
</gene>
<accession>A0AAE0RKI3</accession>
<evidence type="ECO:0000313" key="1">
    <source>
        <dbReference type="EMBL" id="KAK3556305.1"/>
    </source>
</evidence>
<name>A0AAE0RKI3_9TELE</name>